<keyword evidence="7" id="KW-0670">Pyruvate</keyword>
<feature type="binding site" evidence="5">
    <location>
        <position position="325"/>
    </location>
    <ligand>
        <name>Fe cation</name>
        <dbReference type="ChEBI" id="CHEBI:24875"/>
    </ligand>
</feature>
<name>A0A222FJ30_9GAMM</name>
<proteinExistence type="inferred from homology"/>
<dbReference type="PIRSF" id="PIRSF009283">
    <property type="entry name" value="HPP_dOase"/>
    <property type="match status" value="1"/>
</dbReference>
<keyword evidence="4 5" id="KW-0408">Iron</keyword>
<keyword evidence="8" id="KW-1185">Reference proteome</keyword>
<dbReference type="FunFam" id="3.10.180.10:FF:000007">
    <property type="entry name" value="4-hydroxyphenylpyruvate dioxygenase"/>
    <property type="match status" value="1"/>
</dbReference>
<dbReference type="EMBL" id="CP022530">
    <property type="protein sequence ID" value="ASP38998.1"/>
    <property type="molecule type" value="Genomic_DNA"/>
</dbReference>
<dbReference type="OrthoDB" id="9780241at2"/>
<dbReference type="GO" id="GO:0046872">
    <property type="term" value="F:metal ion binding"/>
    <property type="evidence" value="ECO:0007669"/>
    <property type="project" value="UniProtKB-KW"/>
</dbReference>
<reference evidence="7 8" key="1">
    <citation type="submission" date="2017-07" db="EMBL/GenBank/DDBJ databases">
        <title>Annotated genome sequence of Bacterioplanes sanyensis isolated from Red Sea.</title>
        <authorList>
            <person name="Rehman Z.U."/>
        </authorList>
    </citation>
    <scope>NUCLEOTIDE SEQUENCE [LARGE SCALE GENOMIC DNA]</scope>
    <source>
        <strain evidence="7 8">NV9</strain>
    </source>
</reference>
<dbReference type="AlphaFoldDB" id="A0A222FJ30"/>
<keyword evidence="7" id="KW-0560">Oxidoreductase</keyword>
<feature type="domain" description="VOC" evidence="6">
    <location>
        <begin position="166"/>
        <end position="316"/>
    </location>
</feature>
<sequence length="357" mass="40749">MNTQFTPEHQADDTQSNPLGLRGIEFTEFATPDSDFMEKVFLDFGFSKLKSFKGKDILYFNQNDIHFLMNNERKGFSKSFAERHGPAICSMGWRVDDAQYAYEQAVKRGAKPASDVDKDLPYPAIYGIGDSLIYFIDLFGDKGSIYDADFDDLEQPVRVPEKGFMNVDHLTNNVYKGTMETWANFYKDIFGFTDVRYFDIRGKKTALISNALKSPDGSFCIPINEGKDDKNNQIDEYLDEYHGPGVQHLAFASRDLLSSLDAMEGTSIQTLDINDDYYDQVFDRVPNVTEDPARIQKHQVLVDGDEKGYLLQIFTKNLFGPIFIELIQRKEHHGFGEGNFQALFESIERDQQARGVI</sequence>
<keyword evidence="7" id="KW-0223">Dioxygenase</keyword>
<dbReference type="PROSITE" id="PS51819">
    <property type="entry name" value="VOC"/>
    <property type="match status" value="2"/>
</dbReference>
<dbReference type="CDD" id="cd07250">
    <property type="entry name" value="HPPD_C_like"/>
    <property type="match status" value="1"/>
</dbReference>
<dbReference type="InterPro" id="IPR029068">
    <property type="entry name" value="Glyas_Bleomycin-R_OHBP_Dase"/>
</dbReference>
<feature type="binding site" evidence="5">
    <location>
        <position position="169"/>
    </location>
    <ligand>
        <name>Fe cation</name>
        <dbReference type="ChEBI" id="CHEBI:24875"/>
    </ligand>
</feature>
<evidence type="ECO:0000256" key="1">
    <source>
        <dbReference type="ARBA" id="ARBA00005877"/>
    </source>
</evidence>
<evidence type="ECO:0000256" key="4">
    <source>
        <dbReference type="ARBA" id="ARBA00023004"/>
    </source>
</evidence>
<dbReference type="Pfam" id="PF00903">
    <property type="entry name" value="Glyoxalase"/>
    <property type="match status" value="1"/>
</dbReference>
<feature type="binding site" evidence="5">
    <location>
        <position position="248"/>
    </location>
    <ligand>
        <name>Fe cation</name>
        <dbReference type="ChEBI" id="CHEBI:24875"/>
    </ligand>
</feature>
<comment type="cofactor">
    <cofactor evidence="5">
        <name>Fe cation</name>
        <dbReference type="ChEBI" id="CHEBI:24875"/>
    </cofactor>
    <text evidence="5">Binds 1 Fe cation per subunit.</text>
</comment>
<dbReference type="GO" id="GO:0003868">
    <property type="term" value="F:4-hydroxyphenylpyruvate dioxygenase activity"/>
    <property type="evidence" value="ECO:0007669"/>
    <property type="project" value="InterPro"/>
</dbReference>
<dbReference type="InterPro" id="IPR005956">
    <property type="entry name" value="4OHPhenylPyrv_dOase"/>
</dbReference>
<dbReference type="InterPro" id="IPR037523">
    <property type="entry name" value="VOC_core"/>
</dbReference>
<evidence type="ECO:0000313" key="7">
    <source>
        <dbReference type="EMBL" id="ASP38998.1"/>
    </source>
</evidence>
<gene>
    <name evidence="7" type="primary">hppD</name>
    <name evidence="7" type="ORF">CHH28_10050</name>
</gene>
<dbReference type="Proteomes" id="UP000202440">
    <property type="component" value="Chromosome"/>
</dbReference>
<dbReference type="NCBIfam" id="TIGR01263">
    <property type="entry name" value="4HPPD"/>
    <property type="match status" value="1"/>
</dbReference>
<feature type="domain" description="VOC" evidence="6">
    <location>
        <begin position="23"/>
        <end position="138"/>
    </location>
</feature>
<comment type="similarity">
    <text evidence="1">Belongs to the 4HPPD family.</text>
</comment>
<dbReference type="RefSeq" id="WP_094060182.1">
    <property type="nucleotide sequence ID" value="NZ_CP022530.1"/>
</dbReference>
<dbReference type="SUPFAM" id="SSF54593">
    <property type="entry name" value="Glyoxalase/Bleomycin resistance protein/Dihydroxybiphenyl dioxygenase"/>
    <property type="match status" value="1"/>
</dbReference>
<keyword evidence="3" id="KW-0677">Repeat</keyword>
<dbReference type="PANTHER" id="PTHR11959:SF1">
    <property type="entry name" value="4-HYDROXYPHENYLPYRUVATE DIOXYGENASE"/>
    <property type="match status" value="1"/>
</dbReference>
<dbReference type="GO" id="GO:0006572">
    <property type="term" value="P:L-tyrosine catabolic process"/>
    <property type="evidence" value="ECO:0007669"/>
    <property type="project" value="TreeGrafter"/>
</dbReference>
<keyword evidence="2 5" id="KW-0479">Metal-binding</keyword>
<dbReference type="InterPro" id="IPR004360">
    <property type="entry name" value="Glyas_Fos-R_dOase_dom"/>
</dbReference>
<dbReference type="KEGG" id="bsan:CHH28_10050"/>
<dbReference type="Pfam" id="PF14696">
    <property type="entry name" value="Glyoxalase_5"/>
    <property type="match status" value="1"/>
</dbReference>
<evidence type="ECO:0000256" key="3">
    <source>
        <dbReference type="ARBA" id="ARBA00022737"/>
    </source>
</evidence>
<evidence type="ECO:0000256" key="5">
    <source>
        <dbReference type="PIRSR" id="PIRSR009283-1"/>
    </source>
</evidence>
<dbReference type="PANTHER" id="PTHR11959">
    <property type="entry name" value="4-HYDROXYPHENYLPYRUVATE DIOXYGENASE"/>
    <property type="match status" value="1"/>
</dbReference>
<dbReference type="Gene3D" id="3.10.180.10">
    <property type="entry name" value="2,3-Dihydroxybiphenyl 1,2-Dioxygenase, domain 1"/>
    <property type="match status" value="2"/>
</dbReference>
<evidence type="ECO:0000256" key="2">
    <source>
        <dbReference type="ARBA" id="ARBA00022723"/>
    </source>
</evidence>
<dbReference type="InterPro" id="IPR041735">
    <property type="entry name" value="4OHPhenylPyrv_dOase_C"/>
</dbReference>
<evidence type="ECO:0000259" key="6">
    <source>
        <dbReference type="PROSITE" id="PS51819"/>
    </source>
</evidence>
<protein>
    <submittedName>
        <fullName evidence="7">4-hydroxyphenylpyruvate dioxygenase</fullName>
    </submittedName>
</protein>
<accession>A0A222FJ30</accession>
<evidence type="ECO:0000313" key="8">
    <source>
        <dbReference type="Proteomes" id="UP000202440"/>
    </source>
</evidence>
<organism evidence="7 8">
    <name type="scientific">Bacterioplanes sanyensis</name>
    <dbReference type="NCBI Taxonomy" id="1249553"/>
    <lineage>
        <taxon>Bacteria</taxon>
        <taxon>Pseudomonadati</taxon>
        <taxon>Pseudomonadota</taxon>
        <taxon>Gammaproteobacteria</taxon>
        <taxon>Oceanospirillales</taxon>
        <taxon>Oceanospirillaceae</taxon>
        <taxon>Bacterioplanes</taxon>
    </lineage>
</organism>
<dbReference type="CDD" id="cd08342">
    <property type="entry name" value="HPPD_N_like"/>
    <property type="match status" value="1"/>
</dbReference>
<dbReference type="InterPro" id="IPR041736">
    <property type="entry name" value="4OHPhenylPyrv_dOase_N"/>
</dbReference>